<dbReference type="VEuPathDB" id="FungiDB:PV10_05921"/>
<dbReference type="AlphaFoldDB" id="A0A438N6U6"/>
<sequence length="461" mass="50631">MASSPFPTKLSDLKLNDSADSPSFYAQLRSIKKSTLSVRNRLTSIVIDAKFVKSVSDFYRLPLVANERCGSWYIDPSDKAGSAYFKSTDGHHGIWDFSLRRLNLQLLPILGRHGGAVIVDSTRRGKNLPDAFSKTVPIWVAVLNRALFPESKGYHHGFQGPPPPDDLGKSEISQIEAKLDGFVQAFLSLNVDPSVLREQLKRPIRVHWVINTGVELEHVDLPEQTQEATSCTHDDHRLVLCSASHRVHGAEVSEGGYIQGAGDDSEGWSHGLDPTLFWKHQDKLMMTSEEDLPDLIQGLLAAEDTKPVQYTLIQPTTQLYVGAGPAPDQGGFHLIVNCQGKSQDASSKVLNLDCRAGKLGSKDLRQKIPSAVHAISNQLQKDPQSRILVTCTSGRDLSAGVVATVLCLVFSDDGTLHLKNRAVVVDKHLVKQRLVWITSSKSDVNPSRSTLQAVNTFLMPP</sequence>
<organism evidence="3 4">
    <name type="scientific">Exophiala mesophila</name>
    <name type="common">Black yeast-like fungus</name>
    <dbReference type="NCBI Taxonomy" id="212818"/>
    <lineage>
        <taxon>Eukaryota</taxon>
        <taxon>Fungi</taxon>
        <taxon>Dikarya</taxon>
        <taxon>Ascomycota</taxon>
        <taxon>Pezizomycotina</taxon>
        <taxon>Eurotiomycetes</taxon>
        <taxon>Chaetothyriomycetidae</taxon>
        <taxon>Chaetothyriales</taxon>
        <taxon>Herpotrichiellaceae</taxon>
        <taxon>Exophiala</taxon>
    </lineage>
</organism>
<proteinExistence type="predicted"/>
<feature type="domain" description="Rit1 DUSP-like" evidence="1">
    <location>
        <begin position="349"/>
        <end position="458"/>
    </location>
</feature>
<dbReference type="GO" id="GO:0043399">
    <property type="term" value="F:tRNA adenosine(64)-2'-O-ribosylphosphate transferase activity"/>
    <property type="evidence" value="ECO:0007669"/>
    <property type="project" value="InterPro"/>
</dbReference>
<dbReference type="InterPro" id="IPR029021">
    <property type="entry name" value="Prot-tyrosine_phosphatase-like"/>
</dbReference>
<name>A0A438N6U6_EXOME</name>
<evidence type="ECO:0000259" key="2">
    <source>
        <dbReference type="Pfam" id="PF17184"/>
    </source>
</evidence>
<dbReference type="PIRSF" id="PIRSF007747">
    <property type="entry name" value="Ribosyl_Ptfrase"/>
    <property type="match status" value="1"/>
</dbReference>
<evidence type="ECO:0000313" key="4">
    <source>
        <dbReference type="Proteomes" id="UP000288859"/>
    </source>
</evidence>
<dbReference type="OrthoDB" id="45256at2759"/>
<dbReference type="PANTHER" id="PTHR31811:SF0">
    <property type="entry name" value="TRNA A64-2'-O-RIBOSYLPHOSPHATE TRANSFERASE"/>
    <property type="match status" value="1"/>
</dbReference>
<dbReference type="InterPro" id="IPR007306">
    <property type="entry name" value="Rit1"/>
</dbReference>
<comment type="caution">
    <text evidence="3">The sequence shown here is derived from an EMBL/GenBank/DDBJ whole genome shotgun (WGS) entry which is preliminary data.</text>
</comment>
<dbReference type="Pfam" id="PF04179">
    <property type="entry name" value="Init_tRNA_PT"/>
    <property type="match status" value="1"/>
</dbReference>
<dbReference type="EMBL" id="NAJM01000017">
    <property type="protein sequence ID" value="RVX71491.1"/>
    <property type="molecule type" value="Genomic_DNA"/>
</dbReference>
<protein>
    <recommendedName>
        <fullName evidence="5">Initiator tRNA phosphoribosyl transferase</fullName>
    </recommendedName>
</protein>
<dbReference type="Pfam" id="PF17184">
    <property type="entry name" value="Rit1_C"/>
    <property type="match status" value="1"/>
</dbReference>
<dbReference type="InterPro" id="IPR033449">
    <property type="entry name" value="Rit1_N"/>
</dbReference>
<dbReference type="PANTHER" id="PTHR31811">
    <property type="entry name" value="TRNA A64-2'-O-RIBOSYLPHOSPHATE TRANSFERASE"/>
    <property type="match status" value="1"/>
</dbReference>
<reference evidence="3 4" key="1">
    <citation type="submission" date="2017-03" db="EMBL/GenBank/DDBJ databases">
        <title>Genomes of endolithic fungi from Antarctica.</title>
        <authorList>
            <person name="Coleine C."/>
            <person name="Masonjones S."/>
            <person name="Stajich J.E."/>
        </authorList>
    </citation>
    <scope>NUCLEOTIDE SEQUENCE [LARGE SCALE GENOMIC DNA]</scope>
    <source>
        <strain evidence="3 4">CCFEE 6314</strain>
    </source>
</reference>
<accession>A0A438N6U6</accession>
<dbReference type="Gene3D" id="3.90.190.10">
    <property type="entry name" value="Protein tyrosine phosphatase superfamily"/>
    <property type="match status" value="1"/>
</dbReference>
<evidence type="ECO:0008006" key="5">
    <source>
        <dbReference type="Google" id="ProtNLM"/>
    </source>
</evidence>
<feature type="domain" description="Rit1 N-terminal" evidence="2">
    <location>
        <begin position="31"/>
        <end position="300"/>
    </location>
</feature>
<dbReference type="Proteomes" id="UP000288859">
    <property type="component" value="Unassembled WGS sequence"/>
</dbReference>
<gene>
    <name evidence="3" type="ORF">B0A52_05063</name>
</gene>
<dbReference type="GO" id="GO:0019988">
    <property type="term" value="P:charged-tRNA amino acid modification"/>
    <property type="evidence" value="ECO:0007669"/>
    <property type="project" value="InterPro"/>
</dbReference>
<dbReference type="GO" id="GO:0005737">
    <property type="term" value="C:cytoplasm"/>
    <property type="evidence" value="ECO:0007669"/>
    <property type="project" value="TreeGrafter"/>
</dbReference>
<evidence type="ECO:0000313" key="3">
    <source>
        <dbReference type="EMBL" id="RVX71491.1"/>
    </source>
</evidence>
<dbReference type="InterPro" id="IPR033421">
    <property type="entry name" value="Rit1_DUSP-like"/>
</dbReference>
<evidence type="ECO:0000259" key="1">
    <source>
        <dbReference type="Pfam" id="PF04179"/>
    </source>
</evidence>